<dbReference type="EMBL" id="CAJOBA010119656">
    <property type="protein sequence ID" value="CAF4576543.1"/>
    <property type="molecule type" value="Genomic_DNA"/>
</dbReference>
<dbReference type="EMBL" id="CAJNOK010080168">
    <property type="protein sequence ID" value="CAF1681809.1"/>
    <property type="molecule type" value="Genomic_DNA"/>
</dbReference>
<evidence type="ECO:0000313" key="2">
    <source>
        <dbReference type="EMBL" id="CAF4576543.1"/>
    </source>
</evidence>
<reference evidence="1" key="1">
    <citation type="submission" date="2021-02" db="EMBL/GenBank/DDBJ databases">
        <authorList>
            <person name="Nowell W R."/>
        </authorList>
    </citation>
    <scope>NUCLEOTIDE SEQUENCE</scope>
</reference>
<dbReference type="GO" id="GO:0015929">
    <property type="term" value="F:hexosaminidase activity"/>
    <property type="evidence" value="ECO:0007669"/>
    <property type="project" value="InterPro"/>
</dbReference>
<feature type="non-terminal residue" evidence="1">
    <location>
        <position position="63"/>
    </location>
</feature>
<evidence type="ECO:0000313" key="3">
    <source>
        <dbReference type="Proteomes" id="UP000677228"/>
    </source>
</evidence>
<sequence>VVHQAGYTKSDIKLIERAAKNNEIVIMPLVQTFGHLEWILKLNQFKSYRDDANLPLVISPCLN</sequence>
<dbReference type="PANTHER" id="PTHR21040">
    <property type="entry name" value="BCDNA.GH04120"/>
    <property type="match status" value="1"/>
</dbReference>
<comment type="caution">
    <text evidence="1">The sequence shown here is derived from an EMBL/GenBank/DDBJ whole genome shotgun (WGS) entry which is preliminary data.</text>
</comment>
<dbReference type="Gene3D" id="3.20.20.80">
    <property type="entry name" value="Glycosidases"/>
    <property type="match status" value="1"/>
</dbReference>
<evidence type="ECO:0008006" key="4">
    <source>
        <dbReference type="Google" id="ProtNLM"/>
    </source>
</evidence>
<dbReference type="Proteomes" id="UP000682733">
    <property type="component" value="Unassembled WGS sequence"/>
</dbReference>
<dbReference type="Proteomes" id="UP000677228">
    <property type="component" value="Unassembled WGS sequence"/>
</dbReference>
<feature type="non-terminal residue" evidence="1">
    <location>
        <position position="1"/>
    </location>
</feature>
<accession>A0A8S2GCZ4</accession>
<evidence type="ECO:0000313" key="1">
    <source>
        <dbReference type="EMBL" id="CAF1681809.1"/>
    </source>
</evidence>
<dbReference type="SUPFAM" id="SSF51445">
    <property type="entry name" value="(Trans)glycosidases"/>
    <property type="match status" value="1"/>
</dbReference>
<dbReference type="InterPro" id="IPR017853">
    <property type="entry name" value="GH"/>
</dbReference>
<dbReference type="InterPro" id="IPR038901">
    <property type="entry name" value="HEXDC-like"/>
</dbReference>
<name>A0A8S2GCZ4_9BILA</name>
<proteinExistence type="predicted"/>
<protein>
    <recommendedName>
        <fullName evidence="4">Beta-N-acetylhexosaminidase</fullName>
    </recommendedName>
</protein>
<organism evidence="1 3">
    <name type="scientific">Didymodactylos carnosus</name>
    <dbReference type="NCBI Taxonomy" id="1234261"/>
    <lineage>
        <taxon>Eukaryota</taxon>
        <taxon>Metazoa</taxon>
        <taxon>Spiralia</taxon>
        <taxon>Gnathifera</taxon>
        <taxon>Rotifera</taxon>
        <taxon>Eurotatoria</taxon>
        <taxon>Bdelloidea</taxon>
        <taxon>Philodinida</taxon>
        <taxon>Philodinidae</taxon>
        <taxon>Didymodactylos</taxon>
    </lineage>
</organism>
<dbReference type="PANTHER" id="PTHR21040:SF8">
    <property type="entry name" value="BCDNA.GH04120"/>
    <property type="match status" value="1"/>
</dbReference>
<gene>
    <name evidence="1" type="ORF">OVA965_LOCUS46089</name>
    <name evidence="2" type="ORF">TMI583_LOCUS50301</name>
</gene>
<dbReference type="AlphaFoldDB" id="A0A8S2GCZ4"/>